<reference evidence="2" key="1">
    <citation type="journal article" date="2015" name="Nature">
        <title>Complex archaea that bridge the gap between prokaryotes and eukaryotes.</title>
        <authorList>
            <person name="Spang A."/>
            <person name="Saw J.H."/>
            <person name="Jorgensen S.L."/>
            <person name="Zaremba-Niedzwiedzka K."/>
            <person name="Martijn J."/>
            <person name="Lind A.E."/>
            <person name="van Eijk R."/>
            <person name="Schleper C."/>
            <person name="Guy L."/>
            <person name="Ettema T.J."/>
        </authorList>
    </citation>
    <scope>NUCLEOTIDE SEQUENCE</scope>
</reference>
<comment type="caution">
    <text evidence="2">The sequence shown here is derived from an EMBL/GenBank/DDBJ whole genome shotgun (WGS) entry which is preliminary data.</text>
</comment>
<dbReference type="AlphaFoldDB" id="A0A0F8WVX8"/>
<feature type="domain" description="Methyltransferase type 12" evidence="1">
    <location>
        <begin position="56"/>
        <end position="153"/>
    </location>
</feature>
<gene>
    <name evidence="2" type="ORF">LCGC14_3018630</name>
</gene>
<dbReference type="InterPro" id="IPR029063">
    <property type="entry name" value="SAM-dependent_MTases_sf"/>
</dbReference>
<evidence type="ECO:0000259" key="1">
    <source>
        <dbReference type="Pfam" id="PF08242"/>
    </source>
</evidence>
<sequence length="157" mass="17161">MQDDVVTQYETYPYPERDPEDERKRLIVGSPSWPAEMDHHLWGGQRDWSAPLRVLVAGGGTGDGLIQLAQTLTTLGHPYEITYLDLSTAARGIVERRAKIRNLTGIRYETGSLLDAANHGLFDYIDCCGVLHHLDDPQAGFSALSSALLPGGGIGLM</sequence>
<dbReference type="Pfam" id="PF08242">
    <property type="entry name" value="Methyltransf_12"/>
    <property type="match status" value="1"/>
</dbReference>
<protein>
    <recommendedName>
        <fullName evidence="1">Methyltransferase type 12 domain-containing protein</fullName>
    </recommendedName>
</protein>
<dbReference type="Gene3D" id="3.40.50.150">
    <property type="entry name" value="Vaccinia Virus protein VP39"/>
    <property type="match status" value="1"/>
</dbReference>
<evidence type="ECO:0000313" key="2">
    <source>
        <dbReference type="EMBL" id="KKK61007.1"/>
    </source>
</evidence>
<dbReference type="SUPFAM" id="SSF53335">
    <property type="entry name" value="S-adenosyl-L-methionine-dependent methyltransferases"/>
    <property type="match status" value="1"/>
</dbReference>
<organism evidence="2">
    <name type="scientific">marine sediment metagenome</name>
    <dbReference type="NCBI Taxonomy" id="412755"/>
    <lineage>
        <taxon>unclassified sequences</taxon>
        <taxon>metagenomes</taxon>
        <taxon>ecological metagenomes</taxon>
    </lineage>
</organism>
<proteinExistence type="predicted"/>
<dbReference type="CDD" id="cd02440">
    <property type="entry name" value="AdoMet_MTases"/>
    <property type="match status" value="1"/>
</dbReference>
<name>A0A0F8WVX8_9ZZZZ</name>
<dbReference type="EMBL" id="LAZR01062688">
    <property type="protein sequence ID" value="KKK61007.1"/>
    <property type="molecule type" value="Genomic_DNA"/>
</dbReference>
<dbReference type="InterPro" id="IPR013217">
    <property type="entry name" value="Methyltransf_12"/>
</dbReference>
<accession>A0A0F8WVX8</accession>
<feature type="non-terminal residue" evidence="2">
    <location>
        <position position="157"/>
    </location>
</feature>